<proteinExistence type="predicted"/>
<accession>A0AA38CST8</accession>
<evidence type="ECO:0000313" key="1">
    <source>
        <dbReference type="EMBL" id="GMA32546.1"/>
    </source>
</evidence>
<organism evidence="1 2">
    <name type="scientific">Litorihabitans aurantiacus</name>
    <dbReference type="NCBI Taxonomy" id="1930061"/>
    <lineage>
        <taxon>Bacteria</taxon>
        <taxon>Bacillati</taxon>
        <taxon>Actinomycetota</taxon>
        <taxon>Actinomycetes</taxon>
        <taxon>Micrococcales</taxon>
        <taxon>Beutenbergiaceae</taxon>
        <taxon>Litorihabitans</taxon>
    </lineage>
</organism>
<dbReference type="EMBL" id="BSUM01000001">
    <property type="protein sequence ID" value="GMA32546.1"/>
    <property type="molecule type" value="Genomic_DNA"/>
</dbReference>
<name>A0AA38CST8_9MICO</name>
<gene>
    <name evidence="1" type="ORF">GCM10025875_25380</name>
</gene>
<reference evidence="1" key="2">
    <citation type="submission" date="2023-02" db="EMBL/GenBank/DDBJ databases">
        <authorList>
            <person name="Sun Q."/>
            <person name="Mori K."/>
        </authorList>
    </citation>
    <scope>NUCLEOTIDE SEQUENCE</scope>
    <source>
        <strain evidence="1">NBRC 112290</strain>
    </source>
</reference>
<evidence type="ECO:0000313" key="2">
    <source>
        <dbReference type="Proteomes" id="UP001157161"/>
    </source>
</evidence>
<protein>
    <submittedName>
        <fullName evidence="1">Uncharacterized protein</fullName>
    </submittedName>
</protein>
<keyword evidence="2" id="KW-1185">Reference proteome</keyword>
<dbReference type="RefSeq" id="WP_284251223.1">
    <property type="nucleotide sequence ID" value="NZ_BSUM01000001.1"/>
</dbReference>
<sequence length="99" mass="10188">MGDFDVDPEAIGSARQLWEDELVVLQDAATQLTGAPTGGFGGDLPGQVAGVIASWRGTLDEGAAAVDDIATNLGYAARGYVLGDEAARGEFTTWMEAGL</sequence>
<comment type="caution">
    <text evidence="1">The sequence shown here is derived from an EMBL/GenBank/DDBJ whole genome shotgun (WGS) entry which is preliminary data.</text>
</comment>
<dbReference type="AlphaFoldDB" id="A0AA38CST8"/>
<dbReference type="Proteomes" id="UP001157161">
    <property type="component" value="Unassembled WGS sequence"/>
</dbReference>
<reference evidence="1" key="1">
    <citation type="journal article" date="2014" name="Int. J. Syst. Evol. Microbiol.">
        <title>Complete genome sequence of Corynebacterium casei LMG S-19264T (=DSM 44701T), isolated from a smear-ripened cheese.</title>
        <authorList>
            <consortium name="US DOE Joint Genome Institute (JGI-PGF)"/>
            <person name="Walter F."/>
            <person name="Albersmeier A."/>
            <person name="Kalinowski J."/>
            <person name="Ruckert C."/>
        </authorList>
    </citation>
    <scope>NUCLEOTIDE SEQUENCE</scope>
    <source>
        <strain evidence="1">NBRC 112290</strain>
    </source>
</reference>